<organism evidence="4 5">
    <name type="scientific">Sphagnurus paluster</name>
    <dbReference type="NCBI Taxonomy" id="117069"/>
    <lineage>
        <taxon>Eukaryota</taxon>
        <taxon>Fungi</taxon>
        <taxon>Dikarya</taxon>
        <taxon>Basidiomycota</taxon>
        <taxon>Agaricomycotina</taxon>
        <taxon>Agaricomycetes</taxon>
        <taxon>Agaricomycetidae</taxon>
        <taxon>Agaricales</taxon>
        <taxon>Tricholomatineae</taxon>
        <taxon>Lyophyllaceae</taxon>
        <taxon>Sphagnurus</taxon>
    </lineage>
</organism>
<proteinExistence type="predicted"/>
<keyword evidence="5" id="KW-1185">Reference proteome</keyword>
<feature type="domain" description="NGN" evidence="2">
    <location>
        <begin position="207"/>
        <end position="284"/>
    </location>
</feature>
<dbReference type="GO" id="GO:0032784">
    <property type="term" value="P:regulation of DNA-templated transcription elongation"/>
    <property type="evidence" value="ECO:0007669"/>
    <property type="project" value="InterPro"/>
</dbReference>
<dbReference type="Pfam" id="PF23042">
    <property type="entry name" value="KOW1_SPT5"/>
    <property type="match status" value="1"/>
</dbReference>
<comment type="caution">
    <text evidence="4">The sequence shown here is derived from an EMBL/GenBank/DDBJ whole genome shotgun (WGS) entry which is preliminary data.</text>
</comment>
<dbReference type="InterPro" id="IPR005100">
    <property type="entry name" value="NGN-domain"/>
</dbReference>
<name>A0A9P7FSE0_9AGAR</name>
<dbReference type="GO" id="GO:0003729">
    <property type="term" value="F:mRNA binding"/>
    <property type="evidence" value="ECO:0007669"/>
    <property type="project" value="TreeGrafter"/>
</dbReference>
<dbReference type="InterPro" id="IPR036735">
    <property type="entry name" value="NGN_dom_sf"/>
</dbReference>
<feature type="domain" description="Spt5 KOW" evidence="3">
    <location>
        <begin position="300"/>
        <end position="351"/>
    </location>
</feature>
<dbReference type="OrthoDB" id="3047357at2759"/>
<gene>
    <name evidence="4" type="ORF">H0H81_002546</name>
</gene>
<dbReference type="InterPro" id="IPR041973">
    <property type="entry name" value="KOW_Spt5_1"/>
</dbReference>
<dbReference type="PANTHER" id="PTHR11125:SF7">
    <property type="entry name" value="TRANSCRIPTION ELONGATION FACTOR SPT5"/>
    <property type="match status" value="1"/>
</dbReference>
<dbReference type="GO" id="GO:0006357">
    <property type="term" value="P:regulation of transcription by RNA polymerase II"/>
    <property type="evidence" value="ECO:0007669"/>
    <property type="project" value="InterPro"/>
</dbReference>
<dbReference type="EMBL" id="JABCKI010006500">
    <property type="protein sequence ID" value="KAG5634282.1"/>
    <property type="molecule type" value="Genomic_DNA"/>
</dbReference>
<feature type="compositionally biased region" description="Basic and acidic residues" evidence="1">
    <location>
        <begin position="53"/>
        <end position="73"/>
    </location>
</feature>
<dbReference type="Pfam" id="PF03439">
    <property type="entry name" value="Spt5-NGN"/>
    <property type="match status" value="1"/>
</dbReference>
<dbReference type="InterPro" id="IPR039659">
    <property type="entry name" value="SPT5"/>
</dbReference>
<protein>
    <submittedName>
        <fullName evidence="4">Uncharacterized protein</fullName>
    </submittedName>
</protein>
<dbReference type="Proteomes" id="UP000717328">
    <property type="component" value="Unassembled WGS sequence"/>
</dbReference>
<accession>A0A9P7FSE0</accession>
<reference evidence="4" key="2">
    <citation type="submission" date="2021-10" db="EMBL/GenBank/DDBJ databases">
        <title>Phylogenomics reveals ancestral predisposition of the termite-cultivated fungus Termitomyces towards a domesticated lifestyle.</title>
        <authorList>
            <person name="Auxier B."/>
            <person name="Grum-Grzhimaylo A."/>
            <person name="Cardenas M.E."/>
            <person name="Lodge J.D."/>
            <person name="Laessoe T."/>
            <person name="Pedersen O."/>
            <person name="Smith M.E."/>
            <person name="Kuyper T.W."/>
            <person name="Franco-Molano E.A."/>
            <person name="Baroni T.J."/>
            <person name="Aanen D.K."/>
        </authorList>
    </citation>
    <scope>NUCLEOTIDE SEQUENCE</scope>
    <source>
        <strain evidence="4">D49</strain>
    </source>
</reference>
<dbReference type="CDD" id="cd06081">
    <property type="entry name" value="KOW_Spt5_1"/>
    <property type="match status" value="1"/>
</dbReference>
<evidence type="ECO:0000256" key="1">
    <source>
        <dbReference type="SAM" id="MobiDB-lite"/>
    </source>
</evidence>
<evidence type="ECO:0000313" key="4">
    <source>
        <dbReference type="EMBL" id="KAG5634282.1"/>
    </source>
</evidence>
<dbReference type="AlphaFoldDB" id="A0A9P7FSE0"/>
<dbReference type="PANTHER" id="PTHR11125">
    <property type="entry name" value="SUPPRESSOR OF TY 5"/>
    <property type="match status" value="1"/>
</dbReference>
<reference evidence="4" key="1">
    <citation type="submission" date="2021-02" db="EMBL/GenBank/DDBJ databases">
        <authorList>
            <person name="Nieuwenhuis M."/>
            <person name="Van De Peppel L.J.J."/>
        </authorList>
    </citation>
    <scope>NUCLEOTIDE SEQUENCE</scope>
    <source>
        <strain evidence="4">D49</strain>
    </source>
</reference>
<dbReference type="GO" id="GO:0006368">
    <property type="term" value="P:transcription elongation by RNA polymerase II"/>
    <property type="evidence" value="ECO:0007669"/>
    <property type="project" value="TreeGrafter"/>
</dbReference>
<dbReference type="Gene3D" id="3.30.70.940">
    <property type="entry name" value="NusG, N-terminal domain"/>
    <property type="match status" value="1"/>
</dbReference>
<sequence length="417" mass="47458">MLYNFFPPHRVHDDETACDNCIDPAVSPSSSTIEHGFSSEDDMGDALEVAGENNREKGHRKAEGRGKGHECEKPAKRVRRDFIPSLATTKSKGRVEYFIDQVISNPFVSLEAEVDRDAKEDDDEDVTDEFETFLDDSEPVPGIQASSRSILLQEHERLYNETNWEELLDRTCTRSRIQFSPDGPGAQSIPAIFNIPLLGSQPGQFPSLWRIQVKPGFEEPVTTVLMNKIMRAGVGCWAVSTVIENYSRPGWIAVESKSHKDVVRLCSDVLNVYPKDVHSIDPSDAHLWLKMPAPYSPKPDTWVRLSKGRYKGDLVYVWDFDEEQWLATALVVPRLDYSGKLQKGKGKQKQKTQHSQGLFNQRLIKQLYGASSIERRNQVFLFQGRCFKDRYEELFTGDFLPEEAFPTVDERKGSQRP</sequence>
<evidence type="ECO:0000259" key="3">
    <source>
        <dbReference type="Pfam" id="PF23042"/>
    </source>
</evidence>
<evidence type="ECO:0000259" key="2">
    <source>
        <dbReference type="Pfam" id="PF03439"/>
    </source>
</evidence>
<dbReference type="GO" id="GO:0032044">
    <property type="term" value="C:DSIF complex"/>
    <property type="evidence" value="ECO:0007669"/>
    <property type="project" value="TreeGrafter"/>
</dbReference>
<feature type="region of interest" description="Disordered" evidence="1">
    <location>
        <begin position="50"/>
        <end position="73"/>
    </location>
</feature>
<evidence type="ECO:0000313" key="5">
    <source>
        <dbReference type="Proteomes" id="UP000717328"/>
    </source>
</evidence>